<protein>
    <recommendedName>
        <fullName evidence="1">Heterokaryon incompatibility domain-containing protein</fullName>
    </recommendedName>
</protein>
<dbReference type="PANTHER" id="PTHR33112:SF16">
    <property type="entry name" value="HETEROKARYON INCOMPATIBILITY DOMAIN-CONTAINING PROTEIN"/>
    <property type="match status" value="1"/>
</dbReference>
<reference evidence="2 3" key="1">
    <citation type="submission" date="2016-03" db="EMBL/GenBank/DDBJ databases">
        <authorList>
            <person name="Ploux O."/>
        </authorList>
    </citation>
    <scope>NUCLEOTIDE SEQUENCE [LARGE SCALE GENOMIC DNA]</scope>
    <source>
        <strain evidence="2 3">UAMH 11012</strain>
    </source>
</reference>
<name>A0A1L7XA21_9HELO</name>
<accession>A0A1L7XA21</accession>
<feature type="domain" description="Heterokaryon incompatibility" evidence="1">
    <location>
        <begin position="54"/>
        <end position="148"/>
    </location>
</feature>
<dbReference type="Pfam" id="PF06985">
    <property type="entry name" value="HET"/>
    <property type="match status" value="2"/>
</dbReference>
<dbReference type="InterPro" id="IPR010730">
    <property type="entry name" value="HET"/>
</dbReference>
<dbReference type="Proteomes" id="UP000184330">
    <property type="component" value="Unassembled WGS sequence"/>
</dbReference>
<evidence type="ECO:0000313" key="3">
    <source>
        <dbReference type="Proteomes" id="UP000184330"/>
    </source>
</evidence>
<gene>
    <name evidence="2" type="ORF">PAC_11768</name>
</gene>
<proteinExistence type="predicted"/>
<sequence>MNTCTRDHKFCNEQSETFLPNRVIDVGPSDGSENSRLVINEEWTDVNRRARGKYATLIYRWGTSATVTTTRDRFEAHLERIELTSLPKTLRDAVIVTRDLNIRHLWIDALCIIQDDWPDWAKQAKQIPSIYRIAWMQASEQDPEDKNYVGWDGDAMQNILLSRAFAKGTREELPKPEVSQACWTSLDDVVSFPHSRSTRKGRWEDLYKYDITVVRGRRHAPFEVNEAWSKIKECAITLRVLVISSEEMSKNSRNVTALPDPDQPGGDPPPETCYLRLCVARKLDDGHDFVEQRWLMIYPLEERDLKIQDKFLKGLKNGTVRLHTWASDAQGDPMGTPRVFVRIGDTVGRFIDVFATQGSPAAEAGFATGRSLPLTFDLDSKSRFGLYRGWLSDCLENHPSCLGDFAEYSEYLPQRVLEVSSSDGLPILKLTQTTGMTGQFAALSHCWGGHGGFRTYKSSLQSHMISIDPSLLSKTVFDAVAITRGLGLRFLWVDTLCIIQDSPEDWKSESASMDLVYRNAVATIATSSAKDGRGGCLLQSSSRLDAIRVPLTINASQQLTSLMFKIHSGSITEVFKNNALCERGWCLQESVLSKRILHFRKDRVIWQCKESLTSEDYIDLRRDQDSTSNMNKTRLSNFFKAALTDTYIDGIWLNGIHSCFLWISATGGMQQPPSPRAPSWSWAALDGPIFHFQTLRSMEALQKPILRVLQFPQKEDTSAGQQLDFSKFTKDDLVVCAPICSIYRSDSTMTASQFTITASESFHDLLYEKRDMTCHELFDSRGESCGWASLDQESFVLEDMYYLLVSSMSLGEKFQAHDVLILRGATEGKESRFTRMGVGEITREGFFEVVQAKSIILE</sequence>
<evidence type="ECO:0000313" key="2">
    <source>
        <dbReference type="EMBL" id="CZR61871.1"/>
    </source>
</evidence>
<dbReference type="PANTHER" id="PTHR33112">
    <property type="entry name" value="DOMAIN PROTEIN, PUTATIVE-RELATED"/>
    <property type="match status" value="1"/>
</dbReference>
<dbReference type="EMBL" id="FJOG01000019">
    <property type="protein sequence ID" value="CZR61871.1"/>
    <property type="molecule type" value="Genomic_DNA"/>
</dbReference>
<dbReference type="OrthoDB" id="8300194at2759"/>
<feature type="domain" description="Heterokaryon incompatibility" evidence="1">
    <location>
        <begin position="440"/>
        <end position="589"/>
    </location>
</feature>
<evidence type="ECO:0000259" key="1">
    <source>
        <dbReference type="Pfam" id="PF06985"/>
    </source>
</evidence>
<dbReference type="AlphaFoldDB" id="A0A1L7XA21"/>
<keyword evidence="3" id="KW-1185">Reference proteome</keyword>
<organism evidence="2 3">
    <name type="scientific">Phialocephala subalpina</name>
    <dbReference type="NCBI Taxonomy" id="576137"/>
    <lineage>
        <taxon>Eukaryota</taxon>
        <taxon>Fungi</taxon>
        <taxon>Dikarya</taxon>
        <taxon>Ascomycota</taxon>
        <taxon>Pezizomycotina</taxon>
        <taxon>Leotiomycetes</taxon>
        <taxon>Helotiales</taxon>
        <taxon>Mollisiaceae</taxon>
        <taxon>Phialocephala</taxon>
        <taxon>Phialocephala fortinii species complex</taxon>
    </lineage>
</organism>